<keyword evidence="1" id="KW-0732">Signal</keyword>
<dbReference type="EMBL" id="OZ034818">
    <property type="protein sequence ID" value="CAL1390674.1"/>
    <property type="molecule type" value="Genomic_DNA"/>
</dbReference>
<name>A0AAV2EXW1_9ROSI</name>
<evidence type="ECO:0000313" key="3">
    <source>
        <dbReference type="Proteomes" id="UP001497516"/>
    </source>
</evidence>
<reference evidence="2 3" key="1">
    <citation type="submission" date="2024-04" db="EMBL/GenBank/DDBJ databases">
        <authorList>
            <person name="Fracassetti M."/>
        </authorList>
    </citation>
    <scope>NUCLEOTIDE SEQUENCE [LARGE SCALE GENOMIC DNA]</scope>
</reference>
<protein>
    <recommendedName>
        <fullName evidence="4">Secreted protein</fullName>
    </recommendedName>
</protein>
<accession>A0AAV2EXW1</accession>
<feature type="signal peptide" evidence="1">
    <location>
        <begin position="1"/>
        <end position="19"/>
    </location>
</feature>
<evidence type="ECO:0008006" key="4">
    <source>
        <dbReference type="Google" id="ProtNLM"/>
    </source>
</evidence>
<evidence type="ECO:0000313" key="2">
    <source>
        <dbReference type="EMBL" id="CAL1390674.1"/>
    </source>
</evidence>
<dbReference type="AlphaFoldDB" id="A0AAV2EXW1"/>
<sequence>MPWAGFFATLDWLLWKNRCTTTFKGAATALGPDSFDHSQGQVVVCSVDSARLGTGKSTAERDPHHCQHRLDIPARGLDDFEC</sequence>
<feature type="chain" id="PRO_5043931831" description="Secreted protein" evidence="1">
    <location>
        <begin position="20"/>
        <end position="82"/>
    </location>
</feature>
<organism evidence="2 3">
    <name type="scientific">Linum trigynum</name>
    <dbReference type="NCBI Taxonomy" id="586398"/>
    <lineage>
        <taxon>Eukaryota</taxon>
        <taxon>Viridiplantae</taxon>
        <taxon>Streptophyta</taxon>
        <taxon>Embryophyta</taxon>
        <taxon>Tracheophyta</taxon>
        <taxon>Spermatophyta</taxon>
        <taxon>Magnoliopsida</taxon>
        <taxon>eudicotyledons</taxon>
        <taxon>Gunneridae</taxon>
        <taxon>Pentapetalae</taxon>
        <taxon>rosids</taxon>
        <taxon>fabids</taxon>
        <taxon>Malpighiales</taxon>
        <taxon>Linaceae</taxon>
        <taxon>Linum</taxon>
    </lineage>
</organism>
<dbReference type="Proteomes" id="UP001497516">
    <property type="component" value="Chromosome 5"/>
</dbReference>
<proteinExistence type="predicted"/>
<evidence type="ECO:0000256" key="1">
    <source>
        <dbReference type="SAM" id="SignalP"/>
    </source>
</evidence>
<gene>
    <name evidence="2" type="ORF">LTRI10_LOCUS31438</name>
</gene>
<keyword evidence="3" id="KW-1185">Reference proteome</keyword>